<evidence type="ECO:0000313" key="2">
    <source>
        <dbReference type="Proteomes" id="UP000062645"/>
    </source>
</evidence>
<evidence type="ECO:0000313" key="1">
    <source>
        <dbReference type="EMBL" id="ALF56324.1"/>
    </source>
</evidence>
<dbReference type="KEGG" id="npz:ACX27_09550"/>
<reference evidence="1 2" key="2">
    <citation type="journal article" date="2016" name="Genome Announc.">
        <title>Draft Genome Sequence of the N2-Fixing Cyanobacterium Nostoc piscinale CENA21, Isolated from the Brazilian Amazon Floodplain.</title>
        <authorList>
            <person name="Leao T."/>
            <person name="Guimaraes P.I."/>
            <person name="de Melo A.G."/>
            <person name="Ramos R.T."/>
            <person name="Leao P.N."/>
            <person name="Silva A."/>
            <person name="Fiore M.F."/>
            <person name="Schneider M.P."/>
        </authorList>
    </citation>
    <scope>NUCLEOTIDE SEQUENCE [LARGE SCALE GENOMIC DNA]</scope>
    <source>
        <strain evidence="1 2">CENA21</strain>
    </source>
</reference>
<keyword evidence="2" id="KW-1185">Reference proteome</keyword>
<organism evidence="1 2">
    <name type="scientific">Nostoc piscinale CENA21</name>
    <dbReference type="NCBI Taxonomy" id="224013"/>
    <lineage>
        <taxon>Bacteria</taxon>
        <taxon>Bacillati</taxon>
        <taxon>Cyanobacteriota</taxon>
        <taxon>Cyanophyceae</taxon>
        <taxon>Nostocales</taxon>
        <taxon>Nostocaceae</taxon>
        <taxon>Nostoc</taxon>
    </lineage>
</organism>
<dbReference type="EMBL" id="CP012036">
    <property type="protein sequence ID" value="ALF56324.1"/>
    <property type="molecule type" value="Genomic_DNA"/>
</dbReference>
<dbReference type="AlphaFoldDB" id="A0A0M4TQ25"/>
<name>A0A0M4TQ25_9NOSO</name>
<gene>
    <name evidence="1" type="ORF">ACX27_09550</name>
</gene>
<dbReference type="PATRIC" id="fig|224013.5.peg.2314"/>
<dbReference type="STRING" id="224013.ACX27_09550"/>
<proteinExistence type="predicted"/>
<accession>A0A0M4TQ25</accession>
<reference evidence="2" key="1">
    <citation type="submission" date="2015-07" db="EMBL/GenBank/DDBJ databases">
        <title>Genome Of Nitrogen-Fixing Cyanobacterium Nostoc piscinale CENA21 From Solimoes/Amazon River Floodplain Sediments And Comparative Genomics To Uncover Biosynthetic Natural Products Potential.</title>
        <authorList>
            <person name="Leao T.F."/>
            <person name="Leao P.N."/>
            <person name="Guimaraes P.I."/>
            <person name="de Melo A.G.C."/>
            <person name="Ramos R.T.J."/>
            <person name="Silva A."/>
            <person name="Fiore M.F."/>
            <person name="Schneider M.P.C."/>
        </authorList>
    </citation>
    <scope>NUCLEOTIDE SEQUENCE [LARGE SCALE GENOMIC DNA]</scope>
    <source>
        <strain evidence="2">CENA21</strain>
    </source>
</reference>
<protein>
    <submittedName>
        <fullName evidence="1">Uncharacterized protein</fullName>
    </submittedName>
</protein>
<dbReference type="Proteomes" id="UP000062645">
    <property type="component" value="Chromosome"/>
</dbReference>
<sequence>MPYAELLPLWQETIHYLSLHTRPNLLSDIKALFPVIFALGGEAATAEVARAIMDVARWWR</sequence>